<evidence type="ECO:0000259" key="2">
    <source>
        <dbReference type="Pfam" id="PF13845"/>
    </source>
</evidence>
<evidence type="ECO:0000256" key="1">
    <source>
        <dbReference type="SAM" id="SignalP"/>
    </source>
</evidence>
<evidence type="ECO:0000313" key="4">
    <source>
        <dbReference type="Proteomes" id="UP001500221"/>
    </source>
</evidence>
<dbReference type="RefSeq" id="WP_345454651.1">
    <property type="nucleotide sequence ID" value="NZ_BAABKG010000001.1"/>
</dbReference>
<gene>
    <name evidence="3" type="ORF">GCM10023340_07470</name>
</gene>
<accession>A0ABP9P9S0</accession>
<evidence type="ECO:0000313" key="3">
    <source>
        <dbReference type="EMBL" id="GAA5143003.1"/>
    </source>
</evidence>
<feature type="chain" id="PRO_5045865004" description="Septum formation-related domain-containing protein" evidence="1">
    <location>
        <begin position="24"/>
        <end position="258"/>
    </location>
</feature>
<organism evidence="3 4">
    <name type="scientific">Nocardioides marinquilinus</name>
    <dbReference type="NCBI Taxonomy" id="1210400"/>
    <lineage>
        <taxon>Bacteria</taxon>
        <taxon>Bacillati</taxon>
        <taxon>Actinomycetota</taxon>
        <taxon>Actinomycetes</taxon>
        <taxon>Propionibacteriales</taxon>
        <taxon>Nocardioidaceae</taxon>
        <taxon>Nocardioides</taxon>
    </lineage>
</organism>
<sequence>MTRPLLHRLALLAAAVVTGTLLAGLPAASTQAAAPSSAARVDDVPEVGDCHRLSYFESLKPTDTDRPVPCTGPHTSRTFLVATVPARVDLSDLDAVRREVGDRCIPVWREVVSPSIKRRLMSTYSLVWFVPTRGEIRRGARWLRCDLVLYGGGSLAPLPPARTPQLGAAPHADAEARCYESKRWDYEVTVCSRRHAYRAKGVYTMSGRAYPDAARLQRVAARRCPRIAGTQQWTVFNPSPDDWRDGFKYFVCTAITKS</sequence>
<dbReference type="Pfam" id="PF13845">
    <property type="entry name" value="Septum_form"/>
    <property type="match status" value="1"/>
</dbReference>
<keyword evidence="1" id="KW-0732">Signal</keyword>
<dbReference type="Proteomes" id="UP001500221">
    <property type="component" value="Unassembled WGS sequence"/>
</dbReference>
<keyword evidence="4" id="KW-1185">Reference proteome</keyword>
<feature type="signal peptide" evidence="1">
    <location>
        <begin position="1"/>
        <end position="23"/>
    </location>
</feature>
<comment type="caution">
    <text evidence="3">The sequence shown here is derived from an EMBL/GenBank/DDBJ whole genome shotgun (WGS) entry which is preliminary data.</text>
</comment>
<proteinExistence type="predicted"/>
<dbReference type="InterPro" id="IPR026004">
    <property type="entry name" value="Septum_form"/>
</dbReference>
<feature type="domain" description="Septum formation-related" evidence="2">
    <location>
        <begin position="123"/>
        <end position="228"/>
    </location>
</feature>
<dbReference type="EMBL" id="BAABKG010000001">
    <property type="protein sequence ID" value="GAA5143003.1"/>
    <property type="molecule type" value="Genomic_DNA"/>
</dbReference>
<protein>
    <recommendedName>
        <fullName evidence="2">Septum formation-related domain-containing protein</fullName>
    </recommendedName>
</protein>
<name>A0ABP9P9S0_9ACTN</name>
<reference evidence="4" key="1">
    <citation type="journal article" date="2019" name="Int. J. Syst. Evol. Microbiol.">
        <title>The Global Catalogue of Microorganisms (GCM) 10K type strain sequencing project: providing services to taxonomists for standard genome sequencing and annotation.</title>
        <authorList>
            <consortium name="The Broad Institute Genomics Platform"/>
            <consortium name="The Broad Institute Genome Sequencing Center for Infectious Disease"/>
            <person name="Wu L."/>
            <person name="Ma J."/>
        </authorList>
    </citation>
    <scope>NUCLEOTIDE SEQUENCE [LARGE SCALE GENOMIC DNA]</scope>
    <source>
        <strain evidence="4">JCM 18459</strain>
    </source>
</reference>